<organism evidence="2 3">
    <name type="scientific">Oxynema aestuarii AP17</name>
    <dbReference type="NCBI Taxonomy" id="2064643"/>
    <lineage>
        <taxon>Bacteria</taxon>
        <taxon>Bacillati</taxon>
        <taxon>Cyanobacteriota</taxon>
        <taxon>Cyanophyceae</taxon>
        <taxon>Oscillatoriophycideae</taxon>
        <taxon>Oscillatoriales</taxon>
        <taxon>Oscillatoriaceae</taxon>
        <taxon>Oxynema</taxon>
        <taxon>Oxynema aestuarii</taxon>
    </lineage>
</organism>
<dbReference type="SUPFAM" id="SSF53335">
    <property type="entry name" value="S-adenosyl-L-methionine-dependent methyltransferases"/>
    <property type="match status" value="1"/>
</dbReference>
<gene>
    <name evidence="2" type="ORF">HCG48_08670</name>
</gene>
<dbReference type="GO" id="GO:0032259">
    <property type="term" value="P:methylation"/>
    <property type="evidence" value="ECO:0007669"/>
    <property type="project" value="UniProtKB-KW"/>
</dbReference>
<dbReference type="AlphaFoldDB" id="A0A6H1TVM9"/>
<dbReference type="InterPro" id="IPR029063">
    <property type="entry name" value="SAM-dependent_MTases_sf"/>
</dbReference>
<name>A0A6H1TVM9_9CYAN</name>
<sequence length="267" mass="29709">MQGGTHSFLSNPQAPAWNAKLYDAKHIFVSEYATDLLNLLNPKLDDRIFDLGCGTGHLTARIAASGARLVGGDSSPAMLDRARALYPALEFILVDGEHLPFDNEFDAVFSNAALHWMKQPEKVAAGIARSLKPGGRFVAEFGGKGNIAQMRRALYLALEKEGLSASQIDSPWYFPSIGEYTSILEKYGLCVTFAVLFDRPTSLSEGDRGMRNWFTMFANSFFRELSDTQRDRVLSDIDNQLRPTLYENGTWIADYKRLRVVAVKPSS</sequence>
<protein>
    <submittedName>
        <fullName evidence="2">Methyltransferase domain-containing protein</fullName>
    </submittedName>
</protein>
<reference evidence="2 3" key="1">
    <citation type="submission" date="2020-04" db="EMBL/GenBank/DDBJ databases">
        <authorList>
            <person name="Basu S."/>
            <person name="Maruthanayagam V."/>
            <person name="Chakraborty S."/>
            <person name="Pramanik A."/>
            <person name="Mukherjee J."/>
            <person name="Brink B."/>
        </authorList>
    </citation>
    <scope>NUCLEOTIDE SEQUENCE [LARGE SCALE GENOMIC DNA]</scope>
    <source>
        <strain evidence="2 3">AP17</strain>
    </source>
</reference>
<accession>A0A6H1TVM9</accession>
<evidence type="ECO:0000259" key="1">
    <source>
        <dbReference type="Pfam" id="PF08241"/>
    </source>
</evidence>
<dbReference type="InterPro" id="IPR013216">
    <property type="entry name" value="Methyltransf_11"/>
</dbReference>
<dbReference type="EMBL" id="CP051167">
    <property type="protein sequence ID" value="QIZ70642.1"/>
    <property type="molecule type" value="Genomic_DNA"/>
</dbReference>
<feature type="domain" description="Methyltransferase type 11" evidence="1">
    <location>
        <begin position="50"/>
        <end position="138"/>
    </location>
</feature>
<dbReference type="Pfam" id="PF08241">
    <property type="entry name" value="Methyltransf_11"/>
    <property type="match status" value="1"/>
</dbReference>
<proteinExistence type="predicted"/>
<dbReference type="RefSeq" id="WP_168568797.1">
    <property type="nucleotide sequence ID" value="NZ_CP051167.1"/>
</dbReference>
<keyword evidence="3" id="KW-1185">Reference proteome</keyword>
<dbReference type="GO" id="GO:0008757">
    <property type="term" value="F:S-adenosylmethionine-dependent methyltransferase activity"/>
    <property type="evidence" value="ECO:0007669"/>
    <property type="project" value="InterPro"/>
</dbReference>
<dbReference type="Proteomes" id="UP000500857">
    <property type="component" value="Chromosome"/>
</dbReference>
<dbReference type="Gene3D" id="3.40.50.150">
    <property type="entry name" value="Vaccinia Virus protein VP39"/>
    <property type="match status" value="1"/>
</dbReference>
<keyword evidence="2" id="KW-0489">Methyltransferase</keyword>
<dbReference type="KEGG" id="oxy:HCG48_08670"/>
<dbReference type="CDD" id="cd02440">
    <property type="entry name" value="AdoMet_MTases"/>
    <property type="match status" value="1"/>
</dbReference>
<keyword evidence="2" id="KW-0808">Transferase</keyword>
<dbReference type="PANTHER" id="PTHR43591">
    <property type="entry name" value="METHYLTRANSFERASE"/>
    <property type="match status" value="1"/>
</dbReference>
<evidence type="ECO:0000313" key="3">
    <source>
        <dbReference type="Proteomes" id="UP000500857"/>
    </source>
</evidence>
<dbReference type="PANTHER" id="PTHR43591:SF24">
    <property type="entry name" value="2-METHOXY-6-POLYPRENYL-1,4-BENZOQUINOL METHYLASE, MITOCHONDRIAL"/>
    <property type="match status" value="1"/>
</dbReference>
<evidence type="ECO:0000313" key="2">
    <source>
        <dbReference type="EMBL" id="QIZ70642.1"/>
    </source>
</evidence>